<sequence>MLNIEALSCDVVAGDLAQCIGYLKKGGPVPPACCKGVAALKNAAKTTQDRRDACNCLKKTAAQVGGVNPGFAASLPGICKVNIPYKISTSTNCARGLHENNEMGASSLLMGSLHLISESPVPVIYVVEFLFDF</sequence>
<dbReference type="CDD" id="cd01960">
    <property type="entry name" value="nsLTP1"/>
    <property type="match status" value="1"/>
</dbReference>
<dbReference type="PRINTS" id="PR00382">
    <property type="entry name" value="LIPIDTRNSFER"/>
</dbReference>
<protein>
    <recommendedName>
        <fullName evidence="4">Non-specific lipid-transfer protein</fullName>
    </recommendedName>
</protein>
<comment type="function">
    <text evidence="4">Plant non-specific lipid-transfer proteins transfer phospholipids as well as galactolipids across membranes. May play a role in wax or cutin deposition in the cell walls of expanding epidermal cells and certain secretory tissues.</text>
</comment>
<reference evidence="6 7" key="1">
    <citation type="submission" date="2024-01" db="EMBL/GenBank/DDBJ databases">
        <authorList>
            <person name="Waweru B."/>
        </authorList>
    </citation>
    <scope>NUCLEOTIDE SEQUENCE [LARGE SCALE GENOMIC DNA]</scope>
</reference>
<name>A0AAV1S2B9_9ROSI</name>
<keyword evidence="3" id="KW-1015">Disulfide bond</keyword>
<accession>A0AAV1S2B9</accession>
<dbReference type="InterPro" id="IPR000528">
    <property type="entry name" value="Plant_nsLTP"/>
</dbReference>
<evidence type="ECO:0000256" key="1">
    <source>
        <dbReference type="ARBA" id="ARBA00009748"/>
    </source>
</evidence>
<dbReference type="PANTHER" id="PTHR33076">
    <property type="entry name" value="NON-SPECIFIC LIPID-TRANSFER PROTEIN 2-RELATED"/>
    <property type="match status" value="1"/>
</dbReference>
<dbReference type="AlphaFoldDB" id="A0AAV1S2B9"/>
<proteinExistence type="inferred from homology"/>
<dbReference type="Pfam" id="PF00234">
    <property type="entry name" value="Tryp_alpha_amyl"/>
    <property type="match status" value="1"/>
</dbReference>
<evidence type="ECO:0000256" key="2">
    <source>
        <dbReference type="ARBA" id="ARBA00022448"/>
    </source>
</evidence>
<evidence type="ECO:0000313" key="7">
    <source>
        <dbReference type="Proteomes" id="UP001314170"/>
    </source>
</evidence>
<dbReference type="SUPFAM" id="SSF47699">
    <property type="entry name" value="Bifunctional inhibitor/lipid-transfer protein/seed storage 2S albumin"/>
    <property type="match status" value="1"/>
</dbReference>
<feature type="domain" description="Bifunctional inhibitor/plant lipid transfer protein/seed storage helical" evidence="5">
    <location>
        <begin position="9"/>
        <end position="93"/>
    </location>
</feature>
<dbReference type="FunFam" id="1.10.110.10:FF:000002">
    <property type="entry name" value="Non-specific lipid-transfer protein"/>
    <property type="match status" value="1"/>
</dbReference>
<evidence type="ECO:0000259" key="5">
    <source>
        <dbReference type="SMART" id="SM00499"/>
    </source>
</evidence>
<dbReference type="Gene3D" id="1.10.110.10">
    <property type="entry name" value="Plant lipid-transfer and hydrophobic proteins"/>
    <property type="match status" value="1"/>
</dbReference>
<dbReference type="InterPro" id="IPR016140">
    <property type="entry name" value="Bifunc_inhib/LTP/seed_store"/>
</dbReference>
<keyword evidence="4" id="KW-0446">Lipid-binding</keyword>
<dbReference type="SMART" id="SM00499">
    <property type="entry name" value="AAI"/>
    <property type="match status" value="1"/>
</dbReference>
<dbReference type="Proteomes" id="UP001314170">
    <property type="component" value="Unassembled WGS sequence"/>
</dbReference>
<evidence type="ECO:0000313" key="6">
    <source>
        <dbReference type="EMBL" id="CAK7343584.1"/>
    </source>
</evidence>
<keyword evidence="7" id="KW-1185">Reference proteome</keyword>
<comment type="caution">
    <text evidence="6">The sequence shown here is derived from an EMBL/GenBank/DDBJ whole genome shotgun (WGS) entry which is preliminary data.</text>
</comment>
<evidence type="ECO:0000256" key="4">
    <source>
        <dbReference type="RuleBase" id="RU000628"/>
    </source>
</evidence>
<keyword evidence="2 4" id="KW-0813">Transport</keyword>
<organism evidence="6 7">
    <name type="scientific">Dovyalis caffra</name>
    <dbReference type="NCBI Taxonomy" id="77055"/>
    <lineage>
        <taxon>Eukaryota</taxon>
        <taxon>Viridiplantae</taxon>
        <taxon>Streptophyta</taxon>
        <taxon>Embryophyta</taxon>
        <taxon>Tracheophyta</taxon>
        <taxon>Spermatophyta</taxon>
        <taxon>Magnoliopsida</taxon>
        <taxon>eudicotyledons</taxon>
        <taxon>Gunneridae</taxon>
        <taxon>Pentapetalae</taxon>
        <taxon>rosids</taxon>
        <taxon>fabids</taxon>
        <taxon>Malpighiales</taxon>
        <taxon>Salicaceae</taxon>
        <taxon>Flacourtieae</taxon>
        <taxon>Dovyalis</taxon>
    </lineage>
</organism>
<comment type="similarity">
    <text evidence="1 4">Belongs to the plant LTP family.</text>
</comment>
<evidence type="ECO:0000256" key="3">
    <source>
        <dbReference type="ARBA" id="ARBA00023157"/>
    </source>
</evidence>
<dbReference type="GO" id="GO:0006869">
    <property type="term" value="P:lipid transport"/>
    <property type="evidence" value="ECO:0007669"/>
    <property type="project" value="InterPro"/>
</dbReference>
<dbReference type="GO" id="GO:0008289">
    <property type="term" value="F:lipid binding"/>
    <property type="evidence" value="ECO:0007669"/>
    <property type="project" value="UniProtKB-KW"/>
</dbReference>
<dbReference type="EMBL" id="CAWUPB010001160">
    <property type="protein sequence ID" value="CAK7343584.1"/>
    <property type="molecule type" value="Genomic_DNA"/>
</dbReference>
<dbReference type="InterPro" id="IPR036312">
    <property type="entry name" value="Bifun_inhib/LTP/seed_sf"/>
</dbReference>
<gene>
    <name evidence="6" type="ORF">DCAF_LOCUS17386</name>
</gene>